<dbReference type="WBParaSite" id="BPAG_0000729701-mRNA-1">
    <property type="protein sequence ID" value="BPAG_0000729701-mRNA-1"/>
    <property type="gene ID" value="BPAG_0000729701"/>
</dbReference>
<dbReference type="GO" id="GO:0097352">
    <property type="term" value="P:autophagosome maturation"/>
    <property type="evidence" value="ECO:0007669"/>
    <property type="project" value="TreeGrafter"/>
</dbReference>
<dbReference type="InterPro" id="IPR003114">
    <property type="entry name" value="Phox_assoc"/>
</dbReference>
<dbReference type="STRING" id="6280.A0A0N4TGF9"/>
<dbReference type="PANTHER" id="PTHR22775:SF44">
    <property type="entry name" value="SORTING NEXIN-14"/>
    <property type="match status" value="1"/>
</dbReference>
<dbReference type="GO" id="GO:0035091">
    <property type="term" value="F:phosphatidylinositol binding"/>
    <property type="evidence" value="ECO:0007669"/>
    <property type="project" value="TreeGrafter"/>
</dbReference>
<dbReference type="Proteomes" id="UP000278627">
    <property type="component" value="Unassembled WGS sequence"/>
</dbReference>
<gene>
    <name evidence="2" type="ORF">BPAG_LOCUS7261</name>
</gene>
<reference evidence="4" key="1">
    <citation type="submission" date="2017-02" db="UniProtKB">
        <authorList>
            <consortium name="WormBaseParasite"/>
        </authorList>
    </citation>
    <scope>IDENTIFICATION</scope>
</reference>
<organism evidence="4">
    <name type="scientific">Brugia pahangi</name>
    <name type="common">Filarial nematode worm</name>
    <dbReference type="NCBI Taxonomy" id="6280"/>
    <lineage>
        <taxon>Eukaryota</taxon>
        <taxon>Metazoa</taxon>
        <taxon>Ecdysozoa</taxon>
        <taxon>Nematoda</taxon>
        <taxon>Chromadorea</taxon>
        <taxon>Rhabditida</taxon>
        <taxon>Spirurina</taxon>
        <taxon>Spiruromorpha</taxon>
        <taxon>Filarioidea</taxon>
        <taxon>Onchocercidae</taxon>
        <taxon>Brugia</taxon>
    </lineage>
</organism>
<evidence type="ECO:0000313" key="3">
    <source>
        <dbReference type="Proteomes" id="UP000278627"/>
    </source>
</evidence>
<accession>A0A0N4TGF9</accession>
<feature type="domain" description="PXA" evidence="1">
    <location>
        <begin position="47"/>
        <end position="185"/>
    </location>
</feature>
<dbReference type="EMBL" id="UZAD01007957">
    <property type="protein sequence ID" value="VDN88447.1"/>
    <property type="molecule type" value="Genomic_DNA"/>
</dbReference>
<sequence>LTNKVEITKKSILIGIFDKKKSFFHKYLKSKYFRNRRMNLISGVTISESVDKLLEELIEQLIDNYINRWYKTKISGDAAFINEIRYQIRYAVAILYLRFQKIDLSSTILFEMYSSQLIETKILEAMPDVHFALSSRQNEVDYLRELADHLIGLIMDENCIAGHSNDSDSPSRNILANHSVLLPVS</sequence>
<dbReference type="PROSITE" id="PS51207">
    <property type="entry name" value="PXA"/>
    <property type="match status" value="1"/>
</dbReference>
<evidence type="ECO:0000259" key="1">
    <source>
        <dbReference type="PROSITE" id="PS51207"/>
    </source>
</evidence>
<reference evidence="2 3" key="2">
    <citation type="submission" date="2018-11" db="EMBL/GenBank/DDBJ databases">
        <authorList>
            <consortium name="Pathogen Informatics"/>
        </authorList>
    </citation>
    <scope>NUCLEOTIDE SEQUENCE [LARGE SCALE GENOMIC DNA]</scope>
</reference>
<dbReference type="SMART" id="SM00313">
    <property type="entry name" value="PXA"/>
    <property type="match status" value="1"/>
</dbReference>
<proteinExistence type="predicted"/>
<protein>
    <submittedName>
        <fullName evidence="4">PXA domain-containing protein</fullName>
    </submittedName>
</protein>
<name>A0A0N4TGF9_BRUPA</name>
<dbReference type="AlphaFoldDB" id="A0A0N4TGF9"/>
<evidence type="ECO:0000313" key="2">
    <source>
        <dbReference type="EMBL" id="VDN88447.1"/>
    </source>
</evidence>
<dbReference type="Pfam" id="PF02194">
    <property type="entry name" value="PXA"/>
    <property type="match status" value="1"/>
</dbReference>
<dbReference type="GO" id="GO:0005770">
    <property type="term" value="C:late endosome"/>
    <property type="evidence" value="ECO:0007669"/>
    <property type="project" value="TreeGrafter"/>
</dbReference>
<dbReference type="PANTHER" id="PTHR22775">
    <property type="entry name" value="SORTING NEXIN"/>
    <property type="match status" value="1"/>
</dbReference>
<evidence type="ECO:0000313" key="4">
    <source>
        <dbReference type="WBParaSite" id="BPAG_0000729701-mRNA-1"/>
    </source>
</evidence>
<keyword evidence="3" id="KW-1185">Reference proteome</keyword>